<evidence type="ECO:0000256" key="2">
    <source>
        <dbReference type="SAM" id="SignalP"/>
    </source>
</evidence>
<reference evidence="4 5" key="1">
    <citation type="submission" date="2024-05" db="EMBL/GenBank/DDBJ databases">
        <authorList>
            <person name="Wallberg A."/>
        </authorList>
    </citation>
    <scope>NUCLEOTIDE SEQUENCE [LARGE SCALE GENOMIC DNA]</scope>
</reference>
<evidence type="ECO:0000313" key="5">
    <source>
        <dbReference type="Proteomes" id="UP001497623"/>
    </source>
</evidence>
<dbReference type="InterPro" id="IPR016186">
    <property type="entry name" value="C-type_lectin-like/link_sf"/>
</dbReference>
<comment type="caution">
    <text evidence="4">The sequence shown here is derived from an EMBL/GenBank/DDBJ whole genome shotgun (WGS) entry which is preliminary data.</text>
</comment>
<organism evidence="4 5">
    <name type="scientific">Meganyctiphanes norvegica</name>
    <name type="common">Northern krill</name>
    <name type="synonym">Thysanopoda norvegica</name>
    <dbReference type="NCBI Taxonomy" id="48144"/>
    <lineage>
        <taxon>Eukaryota</taxon>
        <taxon>Metazoa</taxon>
        <taxon>Ecdysozoa</taxon>
        <taxon>Arthropoda</taxon>
        <taxon>Crustacea</taxon>
        <taxon>Multicrustacea</taxon>
        <taxon>Malacostraca</taxon>
        <taxon>Eumalacostraca</taxon>
        <taxon>Eucarida</taxon>
        <taxon>Euphausiacea</taxon>
        <taxon>Euphausiidae</taxon>
        <taxon>Meganyctiphanes</taxon>
    </lineage>
</organism>
<dbReference type="InterPro" id="IPR016187">
    <property type="entry name" value="CTDL_fold"/>
</dbReference>
<protein>
    <recommendedName>
        <fullName evidence="3">C-type lectin domain-containing protein</fullName>
    </recommendedName>
</protein>
<dbReference type="Proteomes" id="UP001497623">
    <property type="component" value="Unassembled WGS sequence"/>
</dbReference>
<dbReference type="Pfam" id="PF00059">
    <property type="entry name" value="Lectin_C"/>
    <property type="match status" value="1"/>
</dbReference>
<dbReference type="CDD" id="cd00037">
    <property type="entry name" value="CLECT"/>
    <property type="match status" value="1"/>
</dbReference>
<evidence type="ECO:0000313" key="4">
    <source>
        <dbReference type="EMBL" id="CAL4068447.1"/>
    </source>
</evidence>
<proteinExistence type="predicted"/>
<accession>A0AAV2Q5B1</accession>
<feature type="signal peptide" evidence="2">
    <location>
        <begin position="1"/>
        <end position="16"/>
    </location>
</feature>
<dbReference type="InterPro" id="IPR050801">
    <property type="entry name" value="Ca-Dep_Lectins_ImmuneDev"/>
</dbReference>
<dbReference type="SUPFAM" id="SSF56436">
    <property type="entry name" value="C-type lectin-like"/>
    <property type="match status" value="1"/>
</dbReference>
<feature type="chain" id="PRO_5043932001" description="C-type lectin domain-containing protein" evidence="2">
    <location>
        <begin position="17"/>
        <end position="371"/>
    </location>
</feature>
<dbReference type="EMBL" id="CAXKWB010003147">
    <property type="protein sequence ID" value="CAL4068447.1"/>
    <property type="molecule type" value="Genomic_DNA"/>
</dbReference>
<dbReference type="InterPro" id="IPR001304">
    <property type="entry name" value="C-type_lectin-like"/>
</dbReference>
<gene>
    <name evidence="4" type="ORF">MNOR_LOCUS7249</name>
</gene>
<feature type="region of interest" description="Disordered" evidence="1">
    <location>
        <begin position="150"/>
        <end position="178"/>
    </location>
</feature>
<dbReference type="AlphaFoldDB" id="A0AAV2Q5B1"/>
<feature type="non-terminal residue" evidence="4">
    <location>
        <position position="371"/>
    </location>
</feature>
<dbReference type="PANTHER" id="PTHR22801:SF63">
    <property type="entry name" value="C-TYPE LECTIN DOMAIN-CONTAINING PROTEIN"/>
    <property type="match status" value="1"/>
</dbReference>
<sequence length="371" mass="40576">MKPLLTLILLVLGTQGAPHSPDDYFGQEEADYDYYYGDDTDLGTMDDDSNLNMLSFNVGLIRSHRREGEDNKNQDTVTSERLIQEIDARGSNITIHDSTIDRIDARDGRLNVHTSDTIIINGDPATSTEPPVVTTELPLPEPAPVAAALESTEPSLPVTEEPDSEPEDTEISEDTGISEDTVVREDDLDFTNTFMEQLQGLQSGMEAVVVILKEIAGKVGCANAVSAKVQRSTQCPPPFHLVRPNDCLFLSLANKVTWASAQQICSSLGADLVHPKLDGQGMDFILGITHYTSAPTETVWVGASDRRQEGVWTWVNGVVTPSNLPWGPGHPKSNNGREDCMAIPLSQPLGVQASNCMRKKPFICQKEYVKK</sequence>
<dbReference type="PANTHER" id="PTHR22801">
    <property type="entry name" value="LITHOSTATHINE"/>
    <property type="match status" value="1"/>
</dbReference>
<feature type="domain" description="C-type lectin" evidence="3">
    <location>
        <begin position="243"/>
        <end position="365"/>
    </location>
</feature>
<keyword evidence="2" id="KW-0732">Signal</keyword>
<feature type="compositionally biased region" description="Acidic residues" evidence="1">
    <location>
        <begin position="160"/>
        <end position="177"/>
    </location>
</feature>
<dbReference type="Gene3D" id="3.10.100.10">
    <property type="entry name" value="Mannose-Binding Protein A, subunit A"/>
    <property type="match status" value="1"/>
</dbReference>
<dbReference type="PROSITE" id="PS50041">
    <property type="entry name" value="C_TYPE_LECTIN_2"/>
    <property type="match status" value="1"/>
</dbReference>
<keyword evidence="5" id="KW-1185">Reference proteome</keyword>
<dbReference type="SMART" id="SM00034">
    <property type="entry name" value="CLECT"/>
    <property type="match status" value="1"/>
</dbReference>
<name>A0AAV2Q5B1_MEGNR</name>
<evidence type="ECO:0000256" key="1">
    <source>
        <dbReference type="SAM" id="MobiDB-lite"/>
    </source>
</evidence>
<evidence type="ECO:0000259" key="3">
    <source>
        <dbReference type="PROSITE" id="PS50041"/>
    </source>
</evidence>